<dbReference type="Proteomes" id="UP001596267">
    <property type="component" value="Unassembled WGS sequence"/>
</dbReference>
<evidence type="ECO:0000313" key="2">
    <source>
        <dbReference type="Proteomes" id="UP001596267"/>
    </source>
</evidence>
<reference evidence="2" key="1">
    <citation type="journal article" date="2019" name="Int. J. Syst. Evol. Microbiol.">
        <title>The Global Catalogue of Microorganisms (GCM) 10K type strain sequencing project: providing services to taxonomists for standard genome sequencing and annotation.</title>
        <authorList>
            <consortium name="The Broad Institute Genomics Platform"/>
            <consortium name="The Broad Institute Genome Sequencing Center for Infectious Disease"/>
            <person name="Wu L."/>
            <person name="Ma J."/>
        </authorList>
    </citation>
    <scope>NUCLEOTIDE SEQUENCE [LARGE SCALE GENOMIC DNA]</scope>
    <source>
        <strain evidence="2">CCUG 42001</strain>
    </source>
</reference>
<sequence length="105" mass="11691">MKRFVLECFIILTVVMFCMLYGAVTIRDAQQTQPVSQQIGNRAYAQKIIVPDANKADPSTLSTPQKAISPPTQHGYTLSEKVQRFFLFMISGVAEVVEGFIHALV</sequence>
<dbReference type="EMBL" id="JBHSTQ010000001">
    <property type="protein sequence ID" value="MFC6385017.1"/>
    <property type="molecule type" value="Genomic_DNA"/>
</dbReference>
<proteinExistence type="predicted"/>
<organism evidence="1 2">
    <name type="scientific">Sporolactobacillus kofuensis</name>
    <dbReference type="NCBI Taxonomy" id="269672"/>
    <lineage>
        <taxon>Bacteria</taxon>
        <taxon>Bacillati</taxon>
        <taxon>Bacillota</taxon>
        <taxon>Bacilli</taxon>
        <taxon>Bacillales</taxon>
        <taxon>Sporolactobacillaceae</taxon>
        <taxon>Sporolactobacillus</taxon>
    </lineage>
</organism>
<name>A0ABW1WBR7_9BACL</name>
<keyword evidence="2" id="KW-1185">Reference proteome</keyword>
<protein>
    <submittedName>
        <fullName evidence="1">Uncharacterized protein</fullName>
    </submittedName>
</protein>
<dbReference type="RefSeq" id="WP_253053875.1">
    <property type="nucleotide sequence ID" value="NZ_JAMXWN010000005.1"/>
</dbReference>
<comment type="caution">
    <text evidence="1">The sequence shown here is derived from an EMBL/GenBank/DDBJ whole genome shotgun (WGS) entry which is preliminary data.</text>
</comment>
<gene>
    <name evidence="1" type="ORF">ACFP7A_00245</name>
</gene>
<evidence type="ECO:0000313" key="1">
    <source>
        <dbReference type="EMBL" id="MFC6385017.1"/>
    </source>
</evidence>
<accession>A0ABW1WBR7</accession>